<dbReference type="Pfam" id="PF11383">
    <property type="entry name" value="DUF3187"/>
    <property type="match status" value="1"/>
</dbReference>
<dbReference type="STRING" id="443144.GM21_3084"/>
<evidence type="ECO:0000313" key="1">
    <source>
        <dbReference type="EMBL" id="ACT19112.1"/>
    </source>
</evidence>
<protein>
    <recommendedName>
        <fullName evidence="2">DUF3187 family protein</fullName>
    </recommendedName>
</protein>
<reference evidence="1" key="1">
    <citation type="submission" date="2009-07" db="EMBL/GenBank/DDBJ databases">
        <title>Complete sequence of Geobacter sp. M21.</title>
        <authorList>
            <consortium name="US DOE Joint Genome Institute"/>
            <person name="Lucas S."/>
            <person name="Copeland A."/>
            <person name="Lapidus A."/>
            <person name="Glavina del Rio T."/>
            <person name="Dalin E."/>
            <person name="Tice H."/>
            <person name="Bruce D."/>
            <person name="Goodwin L."/>
            <person name="Pitluck S."/>
            <person name="Saunders E."/>
            <person name="Brettin T."/>
            <person name="Detter J.C."/>
            <person name="Han C."/>
            <person name="Larimer F."/>
            <person name="Land M."/>
            <person name="Hauser L."/>
            <person name="Kyrpides N."/>
            <person name="Ovchinnikova G."/>
            <person name="Lovley D."/>
        </authorList>
    </citation>
    <scope>NUCLEOTIDE SEQUENCE [LARGE SCALE GENOMIC DNA]</scope>
    <source>
        <strain evidence="1">M21</strain>
    </source>
</reference>
<accession>C6E3C0</accession>
<dbReference type="InterPro" id="IPR021523">
    <property type="entry name" value="DUF3187"/>
</dbReference>
<sequence>MRPKMLCGKNIVVHLILWDGREYLLVYVKRIIAILLLVAAMEGRGNADPLVIDPFYTFNQSPLVQIYGLPSAESATVQPIGKALTLLSLDVANSSSDWETAQEKLILDGESERMTLALRYGVARGVELGVDVPVVAYSGGIFDGFIEEWHRFFGLPQGNRIDTKEDRLLFEYDKNGQERLRMDNSTVRLGDVRVSGGWQLYHDGAANPNALALRASLKLPTGSSSRLTGSGSTDLALWLSGSSDHALSWGHATVFGAVGGMAMTDGEVLKGQRENLVGFGSLGAGWSPMEKFALKVEFSSHTPFYKESDMKPLTSPALVLLFGGTYAFSPVTALDIALAEDLNVDASPDVALHLGLSHRF</sequence>
<evidence type="ECO:0008006" key="2">
    <source>
        <dbReference type="Google" id="ProtNLM"/>
    </source>
</evidence>
<dbReference type="HOGENOM" id="CLU_825761_0_0_7"/>
<name>C6E3C0_GEOSM</name>
<proteinExistence type="predicted"/>
<dbReference type="EMBL" id="CP001661">
    <property type="protein sequence ID" value="ACT19112.1"/>
    <property type="molecule type" value="Genomic_DNA"/>
</dbReference>
<dbReference type="eggNOG" id="COG2067">
    <property type="taxonomic scope" value="Bacteria"/>
</dbReference>
<gene>
    <name evidence="1" type="ordered locus">GM21_3084</name>
</gene>
<dbReference type="KEGG" id="gem:GM21_3084"/>
<dbReference type="AlphaFoldDB" id="C6E3C0"/>
<organism evidence="1">
    <name type="scientific">Geobacter sp. (strain M21)</name>
    <dbReference type="NCBI Taxonomy" id="443144"/>
    <lineage>
        <taxon>Bacteria</taxon>
        <taxon>Pseudomonadati</taxon>
        <taxon>Thermodesulfobacteriota</taxon>
        <taxon>Desulfuromonadia</taxon>
        <taxon>Geobacterales</taxon>
        <taxon>Geobacteraceae</taxon>
        <taxon>Geobacter</taxon>
    </lineage>
</organism>